<reference evidence="2 3" key="1">
    <citation type="journal article" date="2018" name="Mol. Biol. Evol.">
        <title>Analysis of the draft genome of the red seaweed Gracilariopsis chorda provides insights into genome size evolution in Rhodophyta.</title>
        <authorList>
            <person name="Lee J."/>
            <person name="Yang E.C."/>
            <person name="Graf L."/>
            <person name="Yang J.H."/>
            <person name="Qiu H."/>
            <person name="Zel Zion U."/>
            <person name="Chan C.X."/>
            <person name="Stephens T.G."/>
            <person name="Weber A.P.M."/>
            <person name="Boo G.H."/>
            <person name="Boo S.M."/>
            <person name="Kim K.M."/>
            <person name="Shin Y."/>
            <person name="Jung M."/>
            <person name="Lee S.J."/>
            <person name="Yim H.S."/>
            <person name="Lee J.H."/>
            <person name="Bhattacharya D."/>
            <person name="Yoon H.S."/>
        </authorList>
    </citation>
    <scope>NUCLEOTIDE SEQUENCE [LARGE SCALE GENOMIC DNA]</scope>
    <source>
        <strain evidence="2 3">SKKU-2015</strain>
        <tissue evidence="2">Whole body</tissue>
    </source>
</reference>
<name>A0A2V3J5Q0_9FLOR</name>
<organism evidence="2 3">
    <name type="scientific">Gracilariopsis chorda</name>
    <dbReference type="NCBI Taxonomy" id="448386"/>
    <lineage>
        <taxon>Eukaryota</taxon>
        <taxon>Rhodophyta</taxon>
        <taxon>Florideophyceae</taxon>
        <taxon>Rhodymeniophycidae</taxon>
        <taxon>Gracilariales</taxon>
        <taxon>Gracilariaceae</taxon>
        <taxon>Gracilariopsis</taxon>
    </lineage>
</organism>
<gene>
    <name evidence="2" type="ORF">BWQ96_00356</name>
</gene>
<protein>
    <submittedName>
        <fullName evidence="2">Uncharacterized protein</fullName>
    </submittedName>
</protein>
<keyword evidence="3" id="KW-1185">Reference proteome</keyword>
<sequence length="116" mass="12330">MTPTQLTGYAFEPAPVNPNALFDEMGEPEADSGAGGEAIEVSSPYAGDDAEPSPAPMQTSAQTPRQPISEANEGELGMLRQFFLDAGILADRIPSGRQQMLNLLHLRMEDGPNTNA</sequence>
<dbReference type="EMBL" id="NBIV01000002">
    <property type="protein sequence ID" value="PXF49704.1"/>
    <property type="molecule type" value="Genomic_DNA"/>
</dbReference>
<evidence type="ECO:0000256" key="1">
    <source>
        <dbReference type="SAM" id="MobiDB-lite"/>
    </source>
</evidence>
<proteinExistence type="predicted"/>
<evidence type="ECO:0000313" key="2">
    <source>
        <dbReference type="EMBL" id="PXF49704.1"/>
    </source>
</evidence>
<dbReference type="AlphaFoldDB" id="A0A2V3J5Q0"/>
<feature type="compositionally biased region" description="Polar residues" evidence="1">
    <location>
        <begin position="56"/>
        <end position="66"/>
    </location>
</feature>
<evidence type="ECO:0000313" key="3">
    <source>
        <dbReference type="Proteomes" id="UP000247409"/>
    </source>
</evidence>
<accession>A0A2V3J5Q0</accession>
<dbReference type="Proteomes" id="UP000247409">
    <property type="component" value="Unassembled WGS sequence"/>
</dbReference>
<feature type="region of interest" description="Disordered" evidence="1">
    <location>
        <begin position="1"/>
        <end position="73"/>
    </location>
</feature>
<comment type="caution">
    <text evidence="2">The sequence shown here is derived from an EMBL/GenBank/DDBJ whole genome shotgun (WGS) entry which is preliminary data.</text>
</comment>